<accession>A0AAV2HZB6</accession>
<dbReference type="InterPro" id="IPR018097">
    <property type="entry name" value="EGF_Ca-bd_CS"/>
</dbReference>
<dbReference type="PROSITE" id="PS00010">
    <property type="entry name" value="ASX_HYDROXYL"/>
    <property type="match status" value="1"/>
</dbReference>
<keyword evidence="8 10" id="KW-1015">Disulfide bond</keyword>
<keyword evidence="4" id="KW-0732">Signal</keyword>
<dbReference type="GO" id="GO:0005783">
    <property type="term" value="C:endoplasmic reticulum"/>
    <property type="evidence" value="ECO:0007669"/>
    <property type="project" value="UniProtKB-SubCell"/>
</dbReference>
<reference evidence="13 14" key="1">
    <citation type="submission" date="2024-04" db="EMBL/GenBank/DDBJ databases">
        <authorList>
            <consortium name="Genoscope - CEA"/>
            <person name="William W."/>
        </authorList>
    </citation>
    <scope>NUCLEOTIDE SEQUENCE [LARGE SCALE GENOMIC DNA]</scope>
</reference>
<dbReference type="GO" id="GO:0005509">
    <property type="term" value="F:calcium ion binding"/>
    <property type="evidence" value="ECO:0007669"/>
    <property type="project" value="InterPro"/>
</dbReference>
<keyword evidence="14" id="KW-1185">Reference proteome</keyword>
<keyword evidence="7" id="KW-0106">Calcium</keyword>
<dbReference type="InterPro" id="IPR000152">
    <property type="entry name" value="EGF-type_Asp/Asn_hydroxyl_site"/>
</dbReference>
<dbReference type="PANTHER" id="PTHR24039">
    <property type="entry name" value="FIBRILLIN-RELATED"/>
    <property type="match status" value="1"/>
</dbReference>
<evidence type="ECO:0000256" key="6">
    <source>
        <dbReference type="ARBA" id="ARBA00022824"/>
    </source>
</evidence>
<dbReference type="PANTHER" id="PTHR24039:SF28">
    <property type="entry name" value="EGF-LIKE DOMAIN-CONTAINING PROTEIN"/>
    <property type="match status" value="1"/>
</dbReference>
<dbReference type="EMBL" id="CAXITT010000324">
    <property type="protein sequence ID" value="CAL1539071.1"/>
    <property type="molecule type" value="Genomic_DNA"/>
</dbReference>
<dbReference type="InterPro" id="IPR002049">
    <property type="entry name" value="LE_dom"/>
</dbReference>
<dbReference type="CDD" id="cd00055">
    <property type="entry name" value="EGF_Lam"/>
    <property type="match status" value="1"/>
</dbReference>
<comment type="subcellular location">
    <subcellularLocation>
        <location evidence="1">Endoplasmic reticulum</location>
    </subcellularLocation>
</comment>
<feature type="domain" description="EGF-like" evidence="12">
    <location>
        <begin position="151"/>
        <end position="193"/>
    </location>
</feature>
<evidence type="ECO:0000259" key="12">
    <source>
        <dbReference type="PROSITE" id="PS50026"/>
    </source>
</evidence>
<feature type="transmembrane region" description="Helical" evidence="11">
    <location>
        <begin position="414"/>
        <end position="432"/>
    </location>
</feature>
<organism evidence="13 14">
    <name type="scientific">Lymnaea stagnalis</name>
    <name type="common">Great pond snail</name>
    <name type="synonym">Helix stagnalis</name>
    <dbReference type="NCBI Taxonomy" id="6523"/>
    <lineage>
        <taxon>Eukaryota</taxon>
        <taxon>Metazoa</taxon>
        <taxon>Spiralia</taxon>
        <taxon>Lophotrochozoa</taxon>
        <taxon>Mollusca</taxon>
        <taxon>Gastropoda</taxon>
        <taxon>Heterobranchia</taxon>
        <taxon>Euthyneura</taxon>
        <taxon>Panpulmonata</taxon>
        <taxon>Hygrophila</taxon>
        <taxon>Lymnaeoidea</taxon>
        <taxon>Lymnaeidae</taxon>
        <taxon>Lymnaea</taxon>
    </lineage>
</organism>
<dbReference type="AlphaFoldDB" id="A0AAV2HZB6"/>
<keyword evidence="3 10" id="KW-0245">EGF-like domain</keyword>
<feature type="domain" description="EGF-like" evidence="12">
    <location>
        <begin position="307"/>
        <end position="346"/>
    </location>
</feature>
<evidence type="ECO:0000256" key="8">
    <source>
        <dbReference type="ARBA" id="ARBA00023157"/>
    </source>
</evidence>
<dbReference type="SMART" id="SM00179">
    <property type="entry name" value="EGF_CA"/>
    <property type="match status" value="2"/>
</dbReference>
<keyword evidence="5" id="KW-0677">Repeat</keyword>
<dbReference type="Gene3D" id="2.10.25.10">
    <property type="entry name" value="Laminin"/>
    <property type="match status" value="3"/>
</dbReference>
<evidence type="ECO:0000256" key="4">
    <source>
        <dbReference type="ARBA" id="ARBA00022729"/>
    </source>
</evidence>
<dbReference type="Pfam" id="PF07645">
    <property type="entry name" value="EGF_CA"/>
    <property type="match status" value="2"/>
</dbReference>
<keyword evidence="11" id="KW-0812">Transmembrane</keyword>
<evidence type="ECO:0000256" key="11">
    <source>
        <dbReference type="SAM" id="Phobius"/>
    </source>
</evidence>
<dbReference type="InterPro" id="IPR009030">
    <property type="entry name" value="Growth_fac_rcpt_cys_sf"/>
</dbReference>
<dbReference type="InterPro" id="IPR000742">
    <property type="entry name" value="EGF"/>
</dbReference>
<dbReference type="InterPro" id="IPR001881">
    <property type="entry name" value="EGF-like_Ca-bd_dom"/>
</dbReference>
<dbReference type="InterPro" id="IPR021852">
    <property type="entry name" value="DUF3456"/>
</dbReference>
<dbReference type="Pfam" id="PF11938">
    <property type="entry name" value="DUF3456"/>
    <property type="match status" value="1"/>
</dbReference>
<evidence type="ECO:0000256" key="5">
    <source>
        <dbReference type="ARBA" id="ARBA00022737"/>
    </source>
</evidence>
<dbReference type="PROSITE" id="PS00022">
    <property type="entry name" value="EGF_1"/>
    <property type="match status" value="1"/>
</dbReference>
<keyword evidence="11" id="KW-1133">Transmembrane helix</keyword>
<feature type="disulfide bond" evidence="10">
    <location>
        <begin position="183"/>
        <end position="192"/>
    </location>
</feature>
<evidence type="ECO:0000313" key="14">
    <source>
        <dbReference type="Proteomes" id="UP001497497"/>
    </source>
</evidence>
<dbReference type="PROSITE" id="PS01248">
    <property type="entry name" value="EGF_LAM_1"/>
    <property type="match status" value="1"/>
</dbReference>
<comment type="caution">
    <text evidence="13">The sequence shown here is derived from an EMBL/GenBank/DDBJ whole genome shotgun (WGS) entry which is preliminary data.</text>
</comment>
<dbReference type="Proteomes" id="UP001497497">
    <property type="component" value="Unassembled WGS sequence"/>
</dbReference>
<dbReference type="PROSITE" id="PS50026">
    <property type="entry name" value="EGF_3"/>
    <property type="match status" value="2"/>
</dbReference>
<dbReference type="SUPFAM" id="SSF57184">
    <property type="entry name" value="Growth factor receptor domain"/>
    <property type="match status" value="1"/>
</dbReference>
<evidence type="ECO:0000256" key="9">
    <source>
        <dbReference type="ARBA" id="ARBA00023180"/>
    </source>
</evidence>
<dbReference type="CDD" id="cd00054">
    <property type="entry name" value="EGF_CA"/>
    <property type="match status" value="2"/>
</dbReference>
<keyword evidence="11" id="KW-0472">Membrane</keyword>
<evidence type="ECO:0000313" key="13">
    <source>
        <dbReference type="EMBL" id="CAL1539071.1"/>
    </source>
</evidence>
<keyword evidence="6" id="KW-0256">Endoplasmic reticulum</keyword>
<keyword evidence="9" id="KW-0325">Glycoprotein</keyword>
<evidence type="ECO:0000256" key="10">
    <source>
        <dbReference type="PROSITE-ProRule" id="PRU00076"/>
    </source>
</evidence>
<gene>
    <name evidence="13" type="ORF">GSLYS_00012892001</name>
</gene>
<evidence type="ECO:0000256" key="7">
    <source>
        <dbReference type="ARBA" id="ARBA00022837"/>
    </source>
</evidence>
<dbReference type="SMART" id="SM00261">
    <property type="entry name" value="FU"/>
    <property type="match status" value="2"/>
</dbReference>
<dbReference type="InterPro" id="IPR006212">
    <property type="entry name" value="Furin_repeat"/>
</dbReference>
<dbReference type="SMART" id="SM00181">
    <property type="entry name" value="EGF"/>
    <property type="match status" value="4"/>
</dbReference>
<protein>
    <recommendedName>
        <fullName evidence="12">EGF-like domain-containing protein</fullName>
    </recommendedName>
</protein>
<evidence type="ECO:0000256" key="2">
    <source>
        <dbReference type="ARBA" id="ARBA00005897"/>
    </source>
</evidence>
<name>A0AAV2HZB6_LYMST</name>
<comment type="similarity">
    <text evidence="2">Belongs to the CRELD family.</text>
</comment>
<evidence type="ECO:0000256" key="1">
    <source>
        <dbReference type="ARBA" id="ARBA00004240"/>
    </source>
</evidence>
<proteinExistence type="inferred from homology"/>
<dbReference type="PROSITE" id="PS01187">
    <property type="entry name" value="EGF_CA"/>
    <property type="match status" value="2"/>
</dbReference>
<comment type="caution">
    <text evidence="10">Lacks conserved residue(s) required for the propagation of feature annotation.</text>
</comment>
<dbReference type="InterPro" id="IPR049883">
    <property type="entry name" value="NOTCH1_EGF-like"/>
</dbReference>
<sequence length="435" mass="48738">MKFEMKFHQDSQNICVLNIRKMAMFLWIVFTSMSMVDGKNKPKCSVCTEIVLNFQKGLVSTAKSNFGGGNTKWEEKSLGSYSTSEVRLVEILEHICDDSSKECHPVLEEYEELVEKYWFQELAQKKDTNFYNFFCIDHVQACCPNNTYGPDCSQCPGGIDQPCSGNGKCLGEGTREGSGKCQCTSGYQGDLCNQCKDGFYEESKNDTHTVCKVCHIACKNTCWESGPKGCDECKSGWLANEDDGCQDINECLSDPCEENQYCTNTQGSYTCFTCDEACLSCTGPGSYKCEECNTGFTLNEETKECLDINECEKDSSLCEGEHTVCKNKPGNYECVCKVGYEMKDGSCVELPKEIYKSSKKIAQPPNLAEQLKKNISKRKELDWAKFKDIPSITGHFLVMAFYGISCRFASSSHLVTIALSLLMIIHVLWFATNSR</sequence>
<evidence type="ECO:0000256" key="3">
    <source>
        <dbReference type="ARBA" id="ARBA00022536"/>
    </source>
</evidence>